<feature type="compositionally biased region" description="Basic and acidic residues" evidence="1">
    <location>
        <begin position="102"/>
        <end position="119"/>
    </location>
</feature>
<evidence type="ECO:0000313" key="3">
    <source>
        <dbReference type="Proteomes" id="UP000521872"/>
    </source>
</evidence>
<proteinExistence type="predicted"/>
<gene>
    <name evidence="2" type="ORF">D9613_010181</name>
</gene>
<reference evidence="2 3" key="1">
    <citation type="submission" date="2019-12" db="EMBL/GenBank/DDBJ databases">
        <authorList>
            <person name="Floudas D."/>
            <person name="Bentzer J."/>
            <person name="Ahren D."/>
            <person name="Johansson T."/>
            <person name="Persson P."/>
            <person name="Tunlid A."/>
        </authorList>
    </citation>
    <scope>NUCLEOTIDE SEQUENCE [LARGE SCALE GENOMIC DNA]</scope>
    <source>
        <strain evidence="2 3">CBS 102.39</strain>
    </source>
</reference>
<dbReference type="AlphaFoldDB" id="A0A8H4VSV2"/>
<feature type="compositionally biased region" description="Polar residues" evidence="1">
    <location>
        <begin position="120"/>
        <end position="131"/>
    </location>
</feature>
<protein>
    <submittedName>
        <fullName evidence="2">Uncharacterized protein</fullName>
    </submittedName>
</protein>
<evidence type="ECO:0000313" key="2">
    <source>
        <dbReference type="EMBL" id="KAF4618749.1"/>
    </source>
</evidence>
<accession>A0A8H4VSV2</accession>
<evidence type="ECO:0000256" key="1">
    <source>
        <dbReference type="SAM" id="MobiDB-lite"/>
    </source>
</evidence>
<keyword evidence="3" id="KW-1185">Reference proteome</keyword>
<feature type="region of interest" description="Disordered" evidence="1">
    <location>
        <begin position="47"/>
        <end position="131"/>
    </location>
</feature>
<comment type="caution">
    <text evidence="2">The sequence shown here is derived from an EMBL/GenBank/DDBJ whole genome shotgun (WGS) entry which is preliminary data.</text>
</comment>
<name>A0A8H4VSV2_9AGAR</name>
<dbReference type="EMBL" id="JAACJL010000017">
    <property type="protein sequence ID" value="KAF4618749.1"/>
    <property type="molecule type" value="Genomic_DNA"/>
</dbReference>
<sequence>MQPYNYHFHSGPWCRGPSRLLFFFLGAAAATWYHHVKNARDHDRAAWGGYRQQLPPAENSQGPSQPSPWARAWERRPTQEELSRQATDAMDATLDSVLRTVESLKAKLAEQRKSSEQHPETPSASDPNSSS</sequence>
<dbReference type="Proteomes" id="UP000521872">
    <property type="component" value="Unassembled WGS sequence"/>
</dbReference>
<feature type="compositionally biased region" description="Basic and acidic residues" evidence="1">
    <location>
        <begin position="72"/>
        <end position="83"/>
    </location>
</feature>
<organism evidence="2 3">
    <name type="scientific">Agrocybe pediades</name>
    <dbReference type="NCBI Taxonomy" id="84607"/>
    <lineage>
        <taxon>Eukaryota</taxon>
        <taxon>Fungi</taxon>
        <taxon>Dikarya</taxon>
        <taxon>Basidiomycota</taxon>
        <taxon>Agaricomycotina</taxon>
        <taxon>Agaricomycetes</taxon>
        <taxon>Agaricomycetidae</taxon>
        <taxon>Agaricales</taxon>
        <taxon>Agaricineae</taxon>
        <taxon>Strophariaceae</taxon>
        <taxon>Agrocybe</taxon>
    </lineage>
</organism>